<evidence type="ECO:0000313" key="2">
    <source>
        <dbReference type="EMBL" id="JAD94452.1"/>
    </source>
</evidence>
<keyword evidence="1" id="KW-0732">Signal</keyword>
<evidence type="ECO:0000256" key="1">
    <source>
        <dbReference type="SAM" id="SignalP"/>
    </source>
</evidence>
<dbReference type="AlphaFoldDB" id="A0A0A9EEJ6"/>
<feature type="signal peptide" evidence="1">
    <location>
        <begin position="1"/>
        <end position="19"/>
    </location>
</feature>
<name>A0A0A9EEJ6_ARUDO</name>
<accession>A0A0A9EEJ6</accession>
<organism evidence="2">
    <name type="scientific">Arundo donax</name>
    <name type="common">Giant reed</name>
    <name type="synonym">Donax arundinaceus</name>
    <dbReference type="NCBI Taxonomy" id="35708"/>
    <lineage>
        <taxon>Eukaryota</taxon>
        <taxon>Viridiplantae</taxon>
        <taxon>Streptophyta</taxon>
        <taxon>Embryophyta</taxon>
        <taxon>Tracheophyta</taxon>
        <taxon>Spermatophyta</taxon>
        <taxon>Magnoliopsida</taxon>
        <taxon>Liliopsida</taxon>
        <taxon>Poales</taxon>
        <taxon>Poaceae</taxon>
        <taxon>PACMAD clade</taxon>
        <taxon>Arundinoideae</taxon>
        <taxon>Arundineae</taxon>
        <taxon>Arundo</taxon>
    </lineage>
</organism>
<reference evidence="2" key="1">
    <citation type="submission" date="2014-09" db="EMBL/GenBank/DDBJ databases">
        <authorList>
            <person name="Magalhaes I.L.F."/>
            <person name="Oliveira U."/>
            <person name="Santos F.R."/>
            <person name="Vidigal T.H.D.A."/>
            <person name="Brescovit A.D."/>
            <person name="Santos A.J."/>
        </authorList>
    </citation>
    <scope>NUCLEOTIDE SEQUENCE</scope>
    <source>
        <tissue evidence="2">Shoot tissue taken approximately 20 cm above the soil surface</tissue>
    </source>
</reference>
<protein>
    <submittedName>
        <fullName evidence="2">Uncharacterized protein</fullName>
    </submittedName>
</protein>
<dbReference type="EMBL" id="GBRH01203443">
    <property type="protein sequence ID" value="JAD94452.1"/>
    <property type="molecule type" value="Transcribed_RNA"/>
</dbReference>
<proteinExistence type="predicted"/>
<sequence length="43" mass="4718">MKLLTSTLFLASALNALRGWVKVMAYGLGQDSINFLIISHLLP</sequence>
<reference evidence="2" key="2">
    <citation type="journal article" date="2015" name="Data Brief">
        <title>Shoot transcriptome of the giant reed, Arundo donax.</title>
        <authorList>
            <person name="Barrero R.A."/>
            <person name="Guerrero F.D."/>
            <person name="Moolhuijzen P."/>
            <person name="Goolsby J.A."/>
            <person name="Tidwell J."/>
            <person name="Bellgard S.E."/>
            <person name="Bellgard M.I."/>
        </authorList>
    </citation>
    <scope>NUCLEOTIDE SEQUENCE</scope>
    <source>
        <tissue evidence="2">Shoot tissue taken approximately 20 cm above the soil surface</tissue>
    </source>
</reference>
<feature type="chain" id="PRO_5002045355" evidence="1">
    <location>
        <begin position="20"/>
        <end position="43"/>
    </location>
</feature>